<organism evidence="2 3">
    <name type="scientific">Larinioides sclopetarius</name>
    <dbReference type="NCBI Taxonomy" id="280406"/>
    <lineage>
        <taxon>Eukaryota</taxon>
        <taxon>Metazoa</taxon>
        <taxon>Ecdysozoa</taxon>
        <taxon>Arthropoda</taxon>
        <taxon>Chelicerata</taxon>
        <taxon>Arachnida</taxon>
        <taxon>Araneae</taxon>
        <taxon>Araneomorphae</taxon>
        <taxon>Entelegynae</taxon>
        <taxon>Araneoidea</taxon>
        <taxon>Araneidae</taxon>
        <taxon>Larinioides</taxon>
    </lineage>
</organism>
<keyword evidence="3" id="KW-1185">Reference proteome</keyword>
<gene>
    <name evidence="2" type="ORF">LARSCL_LOCUS19424</name>
</gene>
<accession>A0AAV2BIF1</accession>
<dbReference type="SUPFAM" id="SSF49599">
    <property type="entry name" value="TRAF domain-like"/>
    <property type="match status" value="2"/>
</dbReference>
<sequence length="297" mass="34694">MGADASKNSKGKPNFTFIWTIENGSALIVTRYLESPQFIAHSILNTKWKLMVNTELRHETVHLDVQREDDSGPDIMEIEFELAILDENGSSLGMQTGKEKFTISHCFHLKILEDRREIFFERRSQFLPNDAITVRCRMWRADTEISRSESCFARSRLSIDRRCFVWVVKEFSCLLLEQKRTHFVNPTPHGSPQLITSLFLTEKNGKTYVSIEISQNAATRYYNIFCKISLLDSDGSVVHSEKTEDIISLHFRKVGTFQEFFEKEKIMNEKSLLLNDELYLRFEFQIETNPVWSRIEN</sequence>
<comment type="caution">
    <text evidence="2">The sequence shown here is derived from an EMBL/GenBank/DDBJ whole genome shotgun (WGS) entry which is preliminary data.</text>
</comment>
<feature type="domain" description="MATH" evidence="1">
    <location>
        <begin position="14"/>
        <end position="138"/>
    </location>
</feature>
<dbReference type="Proteomes" id="UP001497382">
    <property type="component" value="Unassembled WGS sequence"/>
</dbReference>
<evidence type="ECO:0000313" key="3">
    <source>
        <dbReference type="Proteomes" id="UP001497382"/>
    </source>
</evidence>
<evidence type="ECO:0000259" key="1">
    <source>
        <dbReference type="PROSITE" id="PS50144"/>
    </source>
</evidence>
<dbReference type="EMBL" id="CAXIEN010000377">
    <property type="protein sequence ID" value="CAL1295704.1"/>
    <property type="molecule type" value="Genomic_DNA"/>
</dbReference>
<protein>
    <recommendedName>
        <fullName evidence="1">MATH domain-containing protein</fullName>
    </recommendedName>
</protein>
<dbReference type="AlphaFoldDB" id="A0AAV2BIF1"/>
<name>A0AAV2BIF1_9ARAC</name>
<dbReference type="PROSITE" id="PS50144">
    <property type="entry name" value="MATH"/>
    <property type="match status" value="1"/>
</dbReference>
<reference evidence="2 3" key="1">
    <citation type="submission" date="2024-04" db="EMBL/GenBank/DDBJ databases">
        <authorList>
            <person name="Rising A."/>
            <person name="Reimegard J."/>
            <person name="Sonavane S."/>
            <person name="Akerstrom W."/>
            <person name="Nylinder S."/>
            <person name="Hedman E."/>
            <person name="Kallberg Y."/>
        </authorList>
    </citation>
    <scope>NUCLEOTIDE SEQUENCE [LARGE SCALE GENOMIC DNA]</scope>
</reference>
<dbReference type="InterPro" id="IPR002083">
    <property type="entry name" value="MATH/TRAF_dom"/>
</dbReference>
<dbReference type="Gene3D" id="2.60.210.10">
    <property type="entry name" value="Apoptosis, Tumor Necrosis Factor Receptor Associated Protein 2, Chain A"/>
    <property type="match status" value="1"/>
</dbReference>
<evidence type="ECO:0000313" key="2">
    <source>
        <dbReference type="EMBL" id="CAL1295704.1"/>
    </source>
</evidence>
<proteinExistence type="predicted"/>
<dbReference type="InterPro" id="IPR008974">
    <property type="entry name" value="TRAF-like"/>
</dbReference>